<evidence type="ECO:0008006" key="3">
    <source>
        <dbReference type="Google" id="ProtNLM"/>
    </source>
</evidence>
<protein>
    <recommendedName>
        <fullName evidence="3">SMI1/KNR4 family protein</fullName>
    </recommendedName>
</protein>
<gene>
    <name evidence="1" type="ORF">NYR97_06145</name>
</gene>
<dbReference type="RefSeq" id="WP_316697107.1">
    <property type="nucleotide sequence ID" value="NZ_CP103836.1"/>
</dbReference>
<evidence type="ECO:0000313" key="2">
    <source>
        <dbReference type="Proteomes" id="UP001302716"/>
    </source>
</evidence>
<name>A0AAU0BGD6_9XANT</name>
<proteinExistence type="predicted"/>
<organism evidence="1 2">
    <name type="scientific">Xanthomonas hydrangeae</name>
    <dbReference type="NCBI Taxonomy" id="2775159"/>
    <lineage>
        <taxon>Bacteria</taxon>
        <taxon>Pseudomonadati</taxon>
        <taxon>Pseudomonadota</taxon>
        <taxon>Gammaproteobacteria</taxon>
        <taxon>Lysobacterales</taxon>
        <taxon>Lysobacteraceae</taxon>
        <taxon>Xanthomonas</taxon>
    </lineage>
</organism>
<keyword evidence="2" id="KW-1185">Reference proteome</keyword>
<accession>A0AAU0BGD6</accession>
<sequence>MLELRNPRTIALELLSASDLPYLSQDHSLPFIEIAGDFAFLDSLSAKNETEGRDAPLAGLGKDWWVFATSGTGDAWLISTGNDQRVAFLNHDSGLDATPQTLGINFGQWLQLADIIRQFESVDDPNLIAHAEQSIEQVSSGLSLLYPYSLAV</sequence>
<dbReference type="AlphaFoldDB" id="A0AAU0BGD6"/>
<reference evidence="1 2" key="1">
    <citation type="submission" date="2022-08" db="EMBL/GenBank/DDBJ databases">
        <title>Whole genome sequencing-based tracing of a 2022 introduction and outbreak of Xanthomonas hortorum pv. pelargonii.</title>
        <authorList>
            <person name="Iruegas-Bocardo F."/>
            <person name="Weisberg A.K."/>
            <person name="Riutta E.R."/>
            <person name="Kilday K."/>
            <person name="Bonkowski J.C."/>
            <person name="Creswell T."/>
            <person name="Daughtrey M.L."/>
            <person name="Rane K."/>
            <person name="Grunwald N.J."/>
            <person name="Chang J.H."/>
            <person name="Putnam M.L."/>
        </authorList>
    </citation>
    <scope>NUCLEOTIDE SEQUENCE [LARGE SCALE GENOMIC DNA]</scope>
    <source>
        <strain evidence="1 2">22-323</strain>
    </source>
</reference>
<evidence type="ECO:0000313" key="1">
    <source>
        <dbReference type="EMBL" id="WOB50961.1"/>
    </source>
</evidence>
<dbReference type="Proteomes" id="UP001302716">
    <property type="component" value="Chromosome"/>
</dbReference>
<dbReference type="EMBL" id="CP103836">
    <property type="protein sequence ID" value="WOB50961.1"/>
    <property type="molecule type" value="Genomic_DNA"/>
</dbReference>